<name>I3TFH8_THEC1</name>
<evidence type="ECO:0000256" key="1">
    <source>
        <dbReference type="SAM" id="MobiDB-lite"/>
    </source>
</evidence>
<dbReference type="Proteomes" id="UP000005270">
    <property type="component" value="Chromosome"/>
</dbReference>
<feature type="compositionally biased region" description="Basic and acidic residues" evidence="1">
    <location>
        <begin position="149"/>
        <end position="160"/>
    </location>
</feature>
<organism evidence="2 3">
    <name type="scientific">Thermogladius calderae (strain DSM 22663 / VKM B-2946 / 1633)</name>
    <dbReference type="NCBI Taxonomy" id="1184251"/>
    <lineage>
        <taxon>Archaea</taxon>
        <taxon>Thermoproteota</taxon>
        <taxon>Thermoprotei</taxon>
        <taxon>Desulfurococcales</taxon>
        <taxon>Desulfurococcaceae</taxon>
        <taxon>Thermogladius</taxon>
    </lineage>
</organism>
<feature type="compositionally biased region" description="Pro residues" evidence="1">
    <location>
        <begin position="161"/>
        <end position="170"/>
    </location>
</feature>
<feature type="region of interest" description="Disordered" evidence="1">
    <location>
        <begin position="149"/>
        <end position="197"/>
    </location>
</feature>
<protein>
    <submittedName>
        <fullName evidence="2">Uncharacterized protein</fullName>
    </submittedName>
</protein>
<dbReference type="EMBL" id="CP003531">
    <property type="protein sequence ID" value="AFK51516.1"/>
    <property type="molecule type" value="Genomic_DNA"/>
</dbReference>
<keyword evidence="3" id="KW-1185">Reference proteome</keyword>
<dbReference type="STRING" id="1184251.TCELL_1093"/>
<gene>
    <name evidence="2" type="ordered locus">TCELL_1093</name>
</gene>
<evidence type="ECO:0000313" key="3">
    <source>
        <dbReference type="Proteomes" id="UP000005270"/>
    </source>
</evidence>
<sequence length="282" mass="31366">MLELYIRVKGSCLALNISIRQEDVDCVKRLMSKPCELLKMIPIVSDCSVSGDTVRLAFSDEFFKAVGVYTALEKTETKIALSLDYLEEGEPRARLTELWLTLEGNTLSIDYKLEAGFRVRGQAQRNLETSLLALRGVIPVVCSRLGQPLEERRPAREERPPPPLPPPQPPRAVQQPPRPAKAEEVKQPPPQPAATFKYDLSDPRTRARLMRESRSFKILPGGVKVEQITSSELVKGTWLVVETYASGKRYVVVENGVVQGLFCDQDCSGEPLTVIAYEVAGS</sequence>
<dbReference type="KEGG" id="thg:TCELL_1093"/>
<dbReference type="HOGENOM" id="CLU_985604_0_0_2"/>
<dbReference type="InParanoid" id="I3TFH8"/>
<evidence type="ECO:0000313" key="2">
    <source>
        <dbReference type="EMBL" id="AFK51516.1"/>
    </source>
</evidence>
<reference evidence="2 3" key="1">
    <citation type="journal article" date="2012" name="J. Bacteriol.">
        <title>Complete genome sequence of the hyperthermophilic cellulolytic Crenarchaeon 'Thermogladius cellulolyticus' 1633.</title>
        <authorList>
            <person name="Mardanov A.V."/>
            <person name="Kochetkova T.V."/>
            <person name="Beletsky A.V."/>
            <person name="Bonch-Osmolovskaya E.A."/>
            <person name="Ravin N.V."/>
            <person name="Skryabin K.G."/>
        </authorList>
    </citation>
    <scope>NUCLEOTIDE SEQUENCE [LARGE SCALE GENOMIC DNA]</scope>
    <source>
        <strain evidence="3">DSM 22663 / VKM B-2946 / 1633</strain>
    </source>
</reference>
<dbReference type="AlphaFoldDB" id="I3TFH8"/>
<proteinExistence type="predicted"/>
<accession>I3TFH8</accession>